<feature type="domain" description="Prolamin-like" evidence="3">
    <location>
        <begin position="136"/>
        <end position="206"/>
    </location>
</feature>
<sequence length="269" mass="29227">MAALNMYPMLVILLLASTSRMIFTTFAISTFETSNSKILDECKKHISINCTREVGESIFENGTVTDDCCHKLVSVGKNCHAIFFNSALASIPNVDKSRALAKSTQVWNRCVGIALSPTSSITIPNSKASKSKTVDECKKHISTKCAREVGESIFESGSVTYGCCYELVFAGKTCHDLFFNYGLASKPVVDKSRAFVESAQVWDRCVEITISPAPSITIPTPKALNSETLVECKHISINCAWEVGGSIFEGGMVTGDCCDDLLFEGKNMP</sequence>
<evidence type="ECO:0000256" key="2">
    <source>
        <dbReference type="SAM" id="SignalP"/>
    </source>
</evidence>
<keyword evidence="1 2" id="KW-0732">Signal</keyword>
<proteinExistence type="predicted"/>
<dbReference type="InterPro" id="IPR008502">
    <property type="entry name" value="Prolamin-like"/>
</dbReference>
<evidence type="ECO:0000256" key="1">
    <source>
        <dbReference type="ARBA" id="ARBA00022729"/>
    </source>
</evidence>
<reference evidence="4 5" key="1">
    <citation type="journal article" date="2013" name="Nat. Genet.">
        <title>The high-quality draft genome of peach (Prunus persica) identifies unique patterns of genetic diversity, domestication and genome evolution.</title>
        <authorList>
            <consortium name="International Peach Genome Initiative"/>
            <person name="Verde I."/>
            <person name="Abbott A.G."/>
            <person name="Scalabrin S."/>
            <person name="Jung S."/>
            <person name="Shu S."/>
            <person name="Marroni F."/>
            <person name="Zhebentyayeva T."/>
            <person name="Dettori M.T."/>
            <person name="Grimwood J."/>
            <person name="Cattonaro F."/>
            <person name="Zuccolo A."/>
            <person name="Rossini L."/>
            <person name="Jenkins J."/>
            <person name="Vendramin E."/>
            <person name="Meisel L.A."/>
            <person name="Decroocq V."/>
            <person name="Sosinski B."/>
            <person name="Prochnik S."/>
            <person name="Mitros T."/>
            <person name="Policriti A."/>
            <person name="Cipriani G."/>
            <person name="Dondini L."/>
            <person name="Ficklin S."/>
            <person name="Goodstein D.M."/>
            <person name="Xuan P."/>
            <person name="Del Fabbro C."/>
            <person name="Aramini V."/>
            <person name="Copetti D."/>
            <person name="Gonzalez S."/>
            <person name="Horner D.S."/>
            <person name="Falchi R."/>
            <person name="Lucas S."/>
            <person name="Mica E."/>
            <person name="Maldonado J."/>
            <person name="Lazzari B."/>
            <person name="Bielenberg D."/>
            <person name="Pirona R."/>
            <person name="Miculan M."/>
            <person name="Barakat A."/>
            <person name="Testolin R."/>
            <person name="Stella A."/>
            <person name="Tartarini S."/>
            <person name="Tonutti P."/>
            <person name="Arus P."/>
            <person name="Orellana A."/>
            <person name="Wells C."/>
            <person name="Main D."/>
            <person name="Vizzotto G."/>
            <person name="Silva H."/>
            <person name="Salamini F."/>
            <person name="Schmutz J."/>
            <person name="Morgante M."/>
            <person name="Rokhsar D.S."/>
        </authorList>
    </citation>
    <scope>NUCLEOTIDE SEQUENCE [LARGE SCALE GENOMIC DNA]</scope>
    <source>
        <strain evidence="5">cv. Nemared</strain>
    </source>
</reference>
<organism evidence="4 5">
    <name type="scientific">Prunus persica</name>
    <name type="common">Peach</name>
    <name type="synonym">Amygdalus persica</name>
    <dbReference type="NCBI Taxonomy" id="3760"/>
    <lineage>
        <taxon>Eukaryota</taxon>
        <taxon>Viridiplantae</taxon>
        <taxon>Streptophyta</taxon>
        <taxon>Embryophyta</taxon>
        <taxon>Tracheophyta</taxon>
        <taxon>Spermatophyta</taxon>
        <taxon>Magnoliopsida</taxon>
        <taxon>eudicotyledons</taxon>
        <taxon>Gunneridae</taxon>
        <taxon>Pentapetalae</taxon>
        <taxon>rosids</taxon>
        <taxon>fabids</taxon>
        <taxon>Rosales</taxon>
        <taxon>Rosaceae</taxon>
        <taxon>Amygdaloideae</taxon>
        <taxon>Amygdaleae</taxon>
        <taxon>Prunus</taxon>
    </lineage>
</organism>
<name>A0A251QD73_PRUPE</name>
<feature type="domain" description="Prolamin-like" evidence="3">
    <location>
        <begin position="41"/>
        <end position="111"/>
    </location>
</feature>
<dbReference type="PANTHER" id="PTHR31951">
    <property type="entry name" value="BIFUNCTIONAL INHIBITOR/LIPID-TRANSFER PROTEIN/SEED STORAGE 2S ALBUMIN SUPERFAMILY PROTEIN-RELATED"/>
    <property type="match status" value="1"/>
</dbReference>
<evidence type="ECO:0000313" key="4">
    <source>
        <dbReference type="EMBL" id="ONI21757.1"/>
    </source>
</evidence>
<dbReference type="Gramene" id="ONI21757">
    <property type="protein sequence ID" value="ONI21757"/>
    <property type="gene ID" value="PRUPE_2G086700"/>
</dbReference>
<dbReference type="EMBL" id="CM007652">
    <property type="protein sequence ID" value="ONI21757.1"/>
    <property type="molecule type" value="Genomic_DNA"/>
</dbReference>
<feature type="chain" id="PRO_5012400132" description="Prolamin-like domain-containing protein" evidence="2">
    <location>
        <begin position="25"/>
        <end position="269"/>
    </location>
</feature>
<protein>
    <recommendedName>
        <fullName evidence="3">Prolamin-like domain-containing protein</fullName>
    </recommendedName>
</protein>
<evidence type="ECO:0000259" key="3">
    <source>
        <dbReference type="Pfam" id="PF05617"/>
    </source>
</evidence>
<dbReference type="PANTHER" id="PTHR31951:SF22">
    <property type="entry name" value="ECA1 GAMETOGENESIS RELATED FAMILY"/>
    <property type="match status" value="1"/>
</dbReference>
<accession>A0A251QD73</accession>
<dbReference type="eggNOG" id="ENOG502SXI6">
    <property type="taxonomic scope" value="Eukaryota"/>
</dbReference>
<keyword evidence="5" id="KW-1185">Reference proteome</keyword>
<evidence type="ECO:0000313" key="5">
    <source>
        <dbReference type="Proteomes" id="UP000006882"/>
    </source>
</evidence>
<dbReference type="Pfam" id="PF05617">
    <property type="entry name" value="Prolamin_like"/>
    <property type="match status" value="2"/>
</dbReference>
<gene>
    <name evidence="4" type="ORF">PRUPE_2G086700</name>
</gene>
<dbReference type="Proteomes" id="UP000006882">
    <property type="component" value="Chromosome G2"/>
</dbReference>
<dbReference type="AlphaFoldDB" id="A0A251QD73"/>
<feature type="signal peptide" evidence="2">
    <location>
        <begin position="1"/>
        <end position="24"/>
    </location>
</feature>